<keyword evidence="2" id="KW-1133">Transmembrane helix</keyword>
<keyword evidence="2" id="KW-0812">Transmembrane</keyword>
<dbReference type="InterPro" id="IPR045584">
    <property type="entry name" value="Pilin-like"/>
</dbReference>
<keyword evidence="5" id="KW-1185">Reference proteome</keyword>
<dbReference type="Pfam" id="PF08334">
    <property type="entry name" value="T2SSG"/>
    <property type="match status" value="1"/>
</dbReference>
<accession>A0A1H7TU49</accession>
<proteinExistence type="predicted"/>
<evidence type="ECO:0000259" key="3">
    <source>
        <dbReference type="Pfam" id="PF08334"/>
    </source>
</evidence>
<evidence type="ECO:0000256" key="2">
    <source>
        <dbReference type="SAM" id="Phobius"/>
    </source>
</evidence>
<sequence>MSTPSPPHPKLNAKAWLRDLLLWALTCLGIVLGSGLLAAGCQFLSAHRQEAGRKPDVARLDLEAIHRALRTYHAAHQRFPSTEESLRTLVDTQHLEQLPHDPWGNPYEYELRGERPVVWSRGADGLPGGEGPDADLFDAQQK</sequence>
<dbReference type="RefSeq" id="WP_075007844.1">
    <property type="nucleotide sequence ID" value="NZ_FOAP01000009.1"/>
</dbReference>
<feature type="domain" description="Type II secretion system protein GspG C-terminal" evidence="3">
    <location>
        <begin position="54"/>
        <end position="136"/>
    </location>
</feature>
<feature type="region of interest" description="Disordered" evidence="1">
    <location>
        <begin position="120"/>
        <end position="142"/>
    </location>
</feature>
<dbReference type="AlphaFoldDB" id="A0A1H7TU49"/>
<dbReference type="Gene3D" id="3.30.700.10">
    <property type="entry name" value="Glycoprotein, Type 4 Pilin"/>
    <property type="match status" value="1"/>
</dbReference>
<dbReference type="EMBL" id="FOAP01000009">
    <property type="protein sequence ID" value="SEL88049.1"/>
    <property type="molecule type" value="Genomic_DNA"/>
</dbReference>
<protein>
    <submittedName>
        <fullName evidence="4">General secretion pathway protein G</fullName>
    </submittedName>
</protein>
<reference evidence="5" key="1">
    <citation type="submission" date="2016-10" db="EMBL/GenBank/DDBJ databases">
        <authorList>
            <person name="Varghese N."/>
            <person name="Submissions S."/>
        </authorList>
    </citation>
    <scope>NUCLEOTIDE SEQUENCE [LARGE SCALE GENOMIC DNA]</scope>
    <source>
        <strain evidence="5">DSM 17044</strain>
    </source>
</reference>
<name>A0A1H7TU49_STIAU</name>
<dbReference type="InterPro" id="IPR013545">
    <property type="entry name" value="T2SS_protein-GspG_C"/>
</dbReference>
<gene>
    <name evidence="4" type="ORF">SAMN05444354_109160</name>
</gene>
<keyword evidence="2" id="KW-0472">Membrane</keyword>
<dbReference type="SUPFAM" id="SSF54523">
    <property type="entry name" value="Pili subunits"/>
    <property type="match status" value="1"/>
</dbReference>
<evidence type="ECO:0000313" key="4">
    <source>
        <dbReference type="EMBL" id="SEL88049.1"/>
    </source>
</evidence>
<organism evidence="4 5">
    <name type="scientific">Stigmatella aurantiaca</name>
    <dbReference type="NCBI Taxonomy" id="41"/>
    <lineage>
        <taxon>Bacteria</taxon>
        <taxon>Pseudomonadati</taxon>
        <taxon>Myxococcota</taxon>
        <taxon>Myxococcia</taxon>
        <taxon>Myxococcales</taxon>
        <taxon>Cystobacterineae</taxon>
        <taxon>Archangiaceae</taxon>
        <taxon>Stigmatella</taxon>
    </lineage>
</organism>
<dbReference type="Proteomes" id="UP000182719">
    <property type="component" value="Unassembled WGS sequence"/>
</dbReference>
<evidence type="ECO:0000313" key="5">
    <source>
        <dbReference type="Proteomes" id="UP000182719"/>
    </source>
</evidence>
<feature type="transmembrane region" description="Helical" evidence="2">
    <location>
        <begin position="20"/>
        <end position="44"/>
    </location>
</feature>
<evidence type="ECO:0000256" key="1">
    <source>
        <dbReference type="SAM" id="MobiDB-lite"/>
    </source>
</evidence>